<dbReference type="AlphaFoldDB" id="A0A9P1ED23"/>
<name>A0A9P1ED23_CUSEU</name>
<feature type="region of interest" description="Disordered" evidence="1">
    <location>
        <begin position="139"/>
        <end position="158"/>
    </location>
</feature>
<organism evidence="3 4">
    <name type="scientific">Cuscuta europaea</name>
    <name type="common">European dodder</name>
    <dbReference type="NCBI Taxonomy" id="41803"/>
    <lineage>
        <taxon>Eukaryota</taxon>
        <taxon>Viridiplantae</taxon>
        <taxon>Streptophyta</taxon>
        <taxon>Embryophyta</taxon>
        <taxon>Tracheophyta</taxon>
        <taxon>Spermatophyta</taxon>
        <taxon>Magnoliopsida</taxon>
        <taxon>eudicotyledons</taxon>
        <taxon>Gunneridae</taxon>
        <taxon>Pentapetalae</taxon>
        <taxon>asterids</taxon>
        <taxon>lamiids</taxon>
        <taxon>Solanales</taxon>
        <taxon>Convolvulaceae</taxon>
        <taxon>Cuscuteae</taxon>
        <taxon>Cuscuta</taxon>
        <taxon>Cuscuta subgen. Cuscuta</taxon>
    </lineage>
</organism>
<evidence type="ECO:0000256" key="2">
    <source>
        <dbReference type="SAM" id="Phobius"/>
    </source>
</evidence>
<proteinExistence type="predicted"/>
<dbReference type="EMBL" id="CAMAPE010000035">
    <property type="protein sequence ID" value="CAH9097968.1"/>
    <property type="molecule type" value="Genomic_DNA"/>
</dbReference>
<feature type="transmembrane region" description="Helical" evidence="2">
    <location>
        <begin position="43"/>
        <end position="64"/>
    </location>
</feature>
<keyword evidence="2" id="KW-1133">Transmembrane helix</keyword>
<comment type="caution">
    <text evidence="3">The sequence shown here is derived from an EMBL/GenBank/DDBJ whole genome shotgun (WGS) entry which is preliminary data.</text>
</comment>
<evidence type="ECO:0000313" key="3">
    <source>
        <dbReference type="EMBL" id="CAH9097968.1"/>
    </source>
</evidence>
<keyword evidence="2" id="KW-0472">Membrane</keyword>
<keyword evidence="2" id="KW-0812">Transmembrane</keyword>
<gene>
    <name evidence="3" type="ORF">CEURO_LOCUS14098</name>
</gene>
<sequence length="158" mass="18484">MTVQVSDILTKALGKTQFHYLLCKLGILNLMLQLEEQGIWDQFYFWMGNILALTAVALLVYMYAPANICNTRLILLFFPKSVYWQKLWRREVVNGMLWASGGAAVLVRKLKHFWATTDDDSYAFLERMKETNKEMNWKEHIPVGGDHRRRSQPEKKKG</sequence>
<evidence type="ECO:0000256" key="1">
    <source>
        <dbReference type="SAM" id="MobiDB-lite"/>
    </source>
</evidence>
<reference evidence="3" key="1">
    <citation type="submission" date="2022-07" db="EMBL/GenBank/DDBJ databases">
        <authorList>
            <person name="Macas J."/>
            <person name="Novak P."/>
            <person name="Neumann P."/>
        </authorList>
    </citation>
    <scope>NUCLEOTIDE SEQUENCE</scope>
</reference>
<accession>A0A9P1ED23</accession>
<protein>
    <submittedName>
        <fullName evidence="3">Uncharacterized protein</fullName>
    </submittedName>
</protein>
<dbReference type="Proteomes" id="UP001152484">
    <property type="component" value="Unassembled WGS sequence"/>
</dbReference>
<evidence type="ECO:0000313" key="4">
    <source>
        <dbReference type="Proteomes" id="UP001152484"/>
    </source>
</evidence>
<keyword evidence="4" id="KW-1185">Reference proteome</keyword>